<protein>
    <recommendedName>
        <fullName evidence="2">Regulatory phage protein cox</fullName>
    </recommendedName>
</protein>
<accession>A0A3J0MY39</accession>
<proteinExistence type="predicted"/>
<reference evidence="1" key="1">
    <citation type="submission" date="2018-11" db="EMBL/GenBank/DDBJ databases">
        <authorList>
            <consortium name="PulseNet: The National Subtyping Network for Foodborne Disease Surveillance"/>
            <person name="Tarr C.L."/>
            <person name="Trees E."/>
            <person name="Katz L.S."/>
            <person name="Carleton-Romer H.A."/>
            <person name="Stroika S."/>
            <person name="Kucerova Z."/>
            <person name="Roache K.F."/>
            <person name="Sabol A.L."/>
            <person name="Besser J."/>
            <person name="Gerner-Smidt P."/>
        </authorList>
    </citation>
    <scope>NUCLEOTIDE SEQUENCE [LARGE SCALE GENOMIC DNA]</scope>
    <source>
        <strain evidence="1">PNUSAS059687</strain>
    </source>
</reference>
<evidence type="ECO:0008006" key="2">
    <source>
        <dbReference type="Google" id="ProtNLM"/>
    </source>
</evidence>
<dbReference type="Pfam" id="PF10743">
    <property type="entry name" value="Phage_Cox"/>
    <property type="match status" value="1"/>
</dbReference>
<dbReference type="AlphaFoldDB" id="A0A3J0MY39"/>
<organism evidence="1">
    <name type="scientific">Salmonella enterica</name>
    <name type="common">Salmonella choleraesuis</name>
    <dbReference type="NCBI Taxonomy" id="28901"/>
    <lineage>
        <taxon>Bacteria</taxon>
        <taxon>Pseudomonadati</taxon>
        <taxon>Pseudomonadota</taxon>
        <taxon>Gammaproteobacteria</taxon>
        <taxon>Enterobacterales</taxon>
        <taxon>Enterobacteriaceae</taxon>
        <taxon>Salmonella</taxon>
    </lineage>
</organism>
<comment type="caution">
    <text evidence="1">The sequence shown here is derived from an EMBL/GenBank/DDBJ whole genome shotgun (WGS) entry which is preliminary data.</text>
</comment>
<dbReference type="Proteomes" id="UP000839513">
    <property type="component" value="Unassembled WGS sequence"/>
</dbReference>
<dbReference type="EMBL" id="RNUA01000011">
    <property type="protein sequence ID" value="MHS97300.1"/>
    <property type="molecule type" value="Genomic_DNA"/>
</dbReference>
<dbReference type="InterPro" id="IPR019679">
    <property type="entry name" value="Phage_P2_Cox"/>
</dbReference>
<name>A0A3J0MY39_SALER</name>
<dbReference type="Gene3D" id="6.10.200.10">
    <property type="entry name" value="Regulatory phage protein Cox"/>
    <property type="match status" value="1"/>
</dbReference>
<sequence length="94" mass="10768">MQLKNLSLEELLVKYPVDGVTPAKFGELVGKSTNAIEMMIKNNKLPFVEMQDPGKPNSRAEKIIYIAAYNEGLKQAFLNRPKELREAWLSWLFL</sequence>
<gene>
    <name evidence="1" type="ORF">EEN88_05320</name>
</gene>
<dbReference type="InterPro" id="IPR038147">
    <property type="entry name" value="Cox_sf"/>
</dbReference>
<evidence type="ECO:0000313" key="1">
    <source>
        <dbReference type="EMBL" id="MHS97300.1"/>
    </source>
</evidence>